<organism evidence="3 4">
    <name type="scientific">Gordonibacter urolithinfaciens</name>
    <dbReference type="NCBI Taxonomy" id="1335613"/>
    <lineage>
        <taxon>Bacteria</taxon>
        <taxon>Bacillati</taxon>
        <taxon>Actinomycetota</taxon>
        <taxon>Coriobacteriia</taxon>
        <taxon>Eggerthellales</taxon>
        <taxon>Eggerthellaceae</taxon>
        <taxon>Gordonibacter</taxon>
    </lineage>
</organism>
<reference evidence="3" key="3">
    <citation type="journal article" date="2019" name="Microbiol. Resour. Announc.">
        <title>Draft Genome Sequences of Type Strains of Gordonibacter faecihominis, Paraeggerthella hongkongensis, Parvibacter caecicola,Slackia equolifaciens, Slackia faecicanis, and Slackia isoflavoniconvertens.</title>
        <authorList>
            <person name="Danylec N."/>
            <person name="Stoll D.A."/>
            <person name="Dotsch A."/>
            <person name="Huch M."/>
        </authorList>
    </citation>
    <scope>NUCLEOTIDE SEQUENCE</scope>
    <source>
        <strain evidence="3">DSM 27213</strain>
    </source>
</reference>
<dbReference type="AlphaFoldDB" id="A0A1Y4FT71"/>
<proteinExistence type="predicted"/>
<evidence type="ECO:0000313" key="5">
    <source>
        <dbReference type="Proteomes" id="UP000462865"/>
    </source>
</evidence>
<evidence type="ECO:0000313" key="6">
    <source>
        <dbReference type="Proteomes" id="UP000468327"/>
    </source>
</evidence>
<evidence type="ECO:0000313" key="2">
    <source>
        <dbReference type="EMBL" id="MVN15351.1"/>
    </source>
</evidence>
<dbReference type="Proteomes" id="UP000468327">
    <property type="component" value="Unassembled WGS sequence"/>
</dbReference>
<gene>
    <name evidence="3" type="ORF">DMP12_06870</name>
    <name evidence="1" type="ORF">GKG38_08415</name>
    <name evidence="2" type="ORF">GO738_08360</name>
</gene>
<dbReference type="EMBL" id="QIBW01000006">
    <property type="protein sequence ID" value="ROT90255.1"/>
    <property type="molecule type" value="Genomic_DNA"/>
</dbReference>
<dbReference type="Proteomes" id="UP000462865">
    <property type="component" value="Unassembled WGS sequence"/>
</dbReference>
<comment type="caution">
    <text evidence="3">The sequence shown here is derived from an EMBL/GenBank/DDBJ whole genome shotgun (WGS) entry which is preliminary data.</text>
</comment>
<reference evidence="1 5" key="4">
    <citation type="journal article" date="2019" name="Nat. Med.">
        <title>A library of human gut bacterial isolates paired with longitudinal multiomics data enables mechanistic microbiome research.</title>
        <authorList>
            <person name="Poyet M."/>
            <person name="Groussin M."/>
            <person name="Gibbons S.M."/>
            <person name="Avila-Pacheco J."/>
            <person name="Jiang X."/>
            <person name="Kearney S.M."/>
            <person name="Perrotta A.R."/>
            <person name="Berdy B."/>
            <person name="Zhao S."/>
            <person name="Lieberman T.D."/>
            <person name="Swanson P.K."/>
            <person name="Smith M."/>
            <person name="Roesemann S."/>
            <person name="Alexander J.E."/>
            <person name="Rich S.A."/>
            <person name="Livny J."/>
            <person name="Vlamakis H."/>
            <person name="Clish C."/>
            <person name="Bullock K."/>
            <person name="Deik A."/>
            <person name="Scott J."/>
            <person name="Pierce K.A."/>
            <person name="Xavier R.J."/>
            <person name="Alm E.J."/>
        </authorList>
    </citation>
    <scope>NUCLEOTIDE SEQUENCE [LARGE SCALE GENOMIC DNA]</scope>
    <source>
        <strain evidence="1 5">BIOML-A1</strain>
    </source>
</reference>
<sequence>MGVKSAEALDVSFDELPNYLHAKHSVYMEVGGATYYLTDVNDRYWRAQDTAQFNDKGHYVDASELVPTVSEFMTLPFVDGKSIGDVFEEATFYASEKTE</sequence>
<evidence type="ECO:0000313" key="3">
    <source>
        <dbReference type="EMBL" id="ROT90255.1"/>
    </source>
</evidence>
<dbReference type="Proteomes" id="UP000285258">
    <property type="component" value="Unassembled WGS sequence"/>
</dbReference>
<evidence type="ECO:0000313" key="4">
    <source>
        <dbReference type="Proteomes" id="UP000285258"/>
    </source>
</evidence>
<dbReference type="GeneID" id="78359966"/>
<dbReference type="EMBL" id="WKZA01000034">
    <property type="protein sequence ID" value="MSA95076.1"/>
    <property type="molecule type" value="Genomic_DNA"/>
</dbReference>
<keyword evidence="3" id="KW-0808">Transferase</keyword>
<accession>A0A1Y4FT71</accession>
<dbReference type="RefSeq" id="WP_015538660.1">
    <property type="nucleotide sequence ID" value="NZ_CP168029.1"/>
</dbReference>
<dbReference type="EMBL" id="WPOC01000011">
    <property type="protein sequence ID" value="MVN15351.1"/>
    <property type="molecule type" value="Genomic_DNA"/>
</dbReference>
<reference evidence="4" key="1">
    <citation type="submission" date="2018-05" db="EMBL/GenBank/DDBJ databases">
        <title>Genome Sequencing of selected type strains of the family Eggerthellaceae.</title>
        <authorList>
            <person name="Danylec N."/>
            <person name="Stoll D.A."/>
            <person name="Doetsch A."/>
            <person name="Huch M."/>
        </authorList>
    </citation>
    <scope>NUCLEOTIDE SEQUENCE [LARGE SCALE GENOMIC DNA]</scope>
    <source>
        <strain evidence="4">DSM 27213</strain>
    </source>
</reference>
<protein>
    <submittedName>
        <fullName evidence="3">CDP-alcohol phosphatidyltransferase</fullName>
    </submittedName>
</protein>
<name>A0A1Y4FT71_9ACTN</name>
<reference evidence="3" key="2">
    <citation type="journal article" date="2019" name="Int. J. Syst. Evol. Microbiol.">
        <title>Gordonibacter faecihominis is a later heterotypic synonym of Gordonibacter urolithinfaciens.</title>
        <authorList>
            <person name="Danylec N."/>
            <person name="Stoll D.A."/>
            <person name="Huch M."/>
        </authorList>
    </citation>
    <scope>NUCLEOTIDE SEQUENCE</scope>
    <source>
        <strain evidence="3">DSM 27213</strain>
    </source>
</reference>
<dbReference type="GO" id="GO:0016740">
    <property type="term" value="F:transferase activity"/>
    <property type="evidence" value="ECO:0007669"/>
    <property type="project" value="UniProtKB-KW"/>
</dbReference>
<keyword evidence="6" id="KW-1185">Reference proteome</keyword>
<reference evidence="2 6" key="5">
    <citation type="submission" date="2019-11" db="EMBL/GenBank/DDBJ databases">
        <title>Whole genome shotgun sequencing (WGS) data from Adlercreutzia equolifaciens ResAG-91, Eggerthella lenta MRI-F36, MRI-F37, MRI-F40, ResAG-49, ResAG-88, ResAG-121, ResAG-145, and Gordonibacter sp. ResAG-5, ResAG-26, ResAG-43, ResAG-50, ResAG-59.</title>
        <authorList>
            <person name="Stoll D.A."/>
            <person name="Danylec N."/>
            <person name="Franz C.M.A.P."/>
            <person name="Huch M."/>
        </authorList>
    </citation>
    <scope>NUCLEOTIDE SEQUENCE [LARGE SCALE GENOMIC DNA]</scope>
    <source>
        <strain evidence="2 6">ResAG-59</strain>
    </source>
</reference>
<evidence type="ECO:0000313" key="1">
    <source>
        <dbReference type="EMBL" id="MSA95076.1"/>
    </source>
</evidence>